<dbReference type="InterPro" id="IPR036291">
    <property type="entry name" value="NAD(P)-bd_dom_sf"/>
</dbReference>
<dbReference type="SUPFAM" id="SSF51735">
    <property type="entry name" value="NAD(P)-binding Rossmann-fold domains"/>
    <property type="match status" value="1"/>
</dbReference>
<gene>
    <name evidence="7" type="primary">rex</name>
    <name evidence="9" type="ORF">SAMN05444406_12216</name>
</gene>
<keyword evidence="3 7" id="KW-0805">Transcription regulation</keyword>
<comment type="subunit">
    <text evidence="7">Homodimer.</text>
</comment>
<organism evidence="9 10">
    <name type="scientific">Caldicoprobacter faecalis</name>
    <dbReference type="NCBI Taxonomy" id="937334"/>
    <lineage>
        <taxon>Bacteria</taxon>
        <taxon>Bacillati</taxon>
        <taxon>Bacillota</taxon>
        <taxon>Clostridia</taxon>
        <taxon>Caldicoprobacterales</taxon>
        <taxon>Caldicoprobacteraceae</taxon>
        <taxon>Caldicoprobacter</taxon>
    </lineage>
</organism>
<keyword evidence="10" id="KW-1185">Reference proteome</keyword>
<dbReference type="GO" id="GO:0003700">
    <property type="term" value="F:DNA-binding transcription factor activity"/>
    <property type="evidence" value="ECO:0007669"/>
    <property type="project" value="UniProtKB-UniRule"/>
</dbReference>
<dbReference type="PANTHER" id="PTHR35786">
    <property type="entry name" value="REDOX-SENSING TRANSCRIPTIONAL REPRESSOR REX"/>
    <property type="match status" value="1"/>
</dbReference>
<dbReference type="SUPFAM" id="SSF46785">
    <property type="entry name" value="Winged helix' DNA-binding domain"/>
    <property type="match status" value="1"/>
</dbReference>
<comment type="function">
    <text evidence="7">Modulates transcription in response to changes in cellular NADH/NAD(+) redox state.</text>
</comment>
<comment type="similarity">
    <text evidence="7">Belongs to the transcriptional regulatory Rex family.</text>
</comment>
<dbReference type="AlphaFoldDB" id="A0A1I5X5I9"/>
<dbReference type="GO" id="GO:0003677">
    <property type="term" value="F:DNA binding"/>
    <property type="evidence" value="ECO:0007669"/>
    <property type="project" value="UniProtKB-UniRule"/>
</dbReference>
<evidence type="ECO:0000256" key="6">
    <source>
        <dbReference type="ARBA" id="ARBA00023163"/>
    </source>
</evidence>
<dbReference type="GO" id="GO:0045892">
    <property type="term" value="P:negative regulation of DNA-templated transcription"/>
    <property type="evidence" value="ECO:0007669"/>
    <property type="project" value="InterPro"/>
</dbReference>
<feature type="domain" description="CoA-binding" evidence="8">
    <location>
        <begin position="81"/>
        <end position="182"/>
    </location>
</feature>
<accession>A0A1I5X5I9</accession>
<dbReference type="STRING" id="937334.SAMN05444406_12216"/>
<reference evidence="9 10" key="1">
    <citation type="submission" date="2016-10" db="EMBL/GenBank/DDBJ databases">
        <authorList>
            <person name="de Groot N.N."/>
        </authorList>
    </citation>
    <scope>NUCLEOTIDE SEQUENCE [LARGE SCALE GENOMIC DNA]</scope>
    <source>
        <strain evidence="9 10">DSM 20678</strain>
    </source>
</reference>
<keyword evidence="6 7" id="KW-0804">Transcription</keyword>
<dbReference type="NCBIfam" id="NF003990">
    <property type="entry name" value="PRK05472.1-4"/>
    <property type="match status" value="1"/>
</dbReference>
<dbReference type="InterPro" id="IPR022876">
    <property type="entry name" value="Tscrpt_rep_Rex"/>
</dbReference>
<dbReference type="Gene3D" id="1.10.10.10">
    <property type="entry name" value="Winged helix-like DNA-binding domain superfamily/Winged helix DNA-binding domain"/>
    <property type="match status" value="1"/>
</dbReference>
<sequence length="211" mass="23957">MERDRRRVSEAVIRRLPKYYRYLMELKKNGVQRVSSSELGQKMGLTASQIRQDFNCFGGFGQQGYGYNVAELCEEFKKILGLDRQYNMIVVGAGNLGQALANYSGFEKEGFFIKAMFDVNPRLIGMSIRGIEIYDVDNLRSYVASQHIDIGVICTPKEKAQEVAELLVSCGIKYIWNFAPIDVVLPDDVIVENVHLSDSLYILCYRINAKS</sequence>
<evidence type="ECO:0000256" key="7">
    <source>
        <dbReference type="HAMAP-Rule" id="MF_01131"/>
    </source>
</evidence>
<dbReference type="InterPro" id="IPR058236">
    <property type="entry name" value="Rex_actinobacterial-type"/>
</dbReference>
<dbReference type="Pfam" id="PF02629">
    <property type="entry name" value="CoA_binding"/>
    <property type="match status" value="1"/>
</dbReference>
<dbReference type="EMBL" id="FOXR01000022">
    <property type="protein sequence ID" value="SFQ27204.1"/>
    <property type="molecule type" value="Genomic_DNA"/>
</dbReference>
<dbReference type="Proteomes" id="UP000198577">
    <property type="component" value="Unassembled WGS sequence"/>
</dbReference>
<dbReference type="NCBIfam" id="NF003996">
    <property type="entry name" value="PRK05472.2-5"/>
    <property type="match status" value="1"/>
</dbReference>
<dbReference type="OrthoDB" id="9784760at2"/>
<dbReference type="GO" id="GO:0051775">
    <property type="term" value="P:response to redox state"/>
    <property type="evidence" value="ECO:0007669"/>
    <property type="project" value="InterPro"/>
</dbReference>
<keyword evidence="1 7" id="KW-0963">Cytoplasm</keyword>
<dbReference type="Pfam" id="PF06971">
    <property type="entry name" value="Put_DNA-bind_N"/>
    <property type="match status" value="1"/>
</dbReference>
<evidence type="ECO:0000259" key="8">
    <source>
        <dbReference type="SMART" id="SM00881"/>
    </source>
</evidence>
<evidence type="ECO:0000256" key="2">
    <source>
        <dbReference type="ARBA" id="ARBA00022491"/>
    </source>
</evidence>
<dbReference type="InterPro" id="IPR003781">
    <property type="entry name" value="CoA-bd"/>
</dbReference>
<protein>
    <recommendedName>
        <fullName evidence="7">Redox-sensing transcriptional repressor Rex</fullName>
    </recommendedName>
</protein>
<evidence type="ECO:0000256" key="1">
    <source>
        <dbReference type="ARBA" id="ARBA00022490"/>
    </source>
</evidence>
<keyword evidence="5 7" id="KW-0238">DNA-binding</keyword>
<dbReference type="InterPro" id="IPR009718">
    <property type="entry name" value="Rex_DNA-bd_C_dom"/>
</dbReference>
<dbReference type="InterPro" id="IPR036390">
    <property type="entry name" value="WH_DNA-bd_sf"/>
</dbReference>
<dbReference type="RefSeq" id="WP_025747757.1">
    <property type="nucleotide sequence ID" value="NZ_FOXR01000022.1"/>
</dbReference>
<dbReference type="SMART" id="SM00881">
    <property type="entry name" value="CoA_binding"/>
    <property type="match status" value="1"/>
</dbReference>
<dbReference type="InterPro" id="IPR036388">
    <property type="entry name" value="WH-like_DNA-bd_sf"/>
</dbReference>
<keyword evidence="4 7" id="KW-0520">NAD</keyword>
<name>A0A1I5X5I9_9FIRM</name>
<dbReference type="NCBIfam" id="NF003994">
    <property type="entry name" value="PRK05472.2-3"/>
    <property type="match status" value="1"/>
</dbReference>
<evidence type="ECO:0000256" key="3">
    <source>
        <dbReference type="ARBA" id="ARBA00023015"/>
    </source>
</evidence>
<dbReference type="Gene3D" id="3.40.50.720">
    <property type="entry name" value="NAD(P)-binding Rossmann-like Domain"/>
    <property type="match status" value="1"/>
</dbReference>
<dbReference type="HAMAP" id="MF_01131">
    <property type="entry name" value="Rex"/>
    <property type="match status" value="1"/>
</dbReference>
<dbReference type="NCBIfam" id="NF003993">
    <property type="entry name" value="PRK05472.2-2"/>
    <property type="match status" value="1"/>
</dbReference>
<feature type="binding site" evidence="7">
    <location>
        <begin position="92"/>
        <end position="97"/>
    </location>
    <ligand>
        <name>NAD(+)</name>
        <dbReference type="ChEBI" id="CHEBI:57540"/>
    </ligand>
</feature>
<evidence type="ECO:0000313" key="10">
    <source>
        <dbReference type="Proteomes" id="UP000198577"/>
    </source>
</evidence>
<dbReference type="NCBIfam" id="NF003989">
    <property type="entry name" value="PRK05472.1-3"/>
    <property type="match status" value="1"/>
</dbReference>
<evidence type="ECO:0000256" key="4">
    <source>
        <dbReference type="ARBA" id="ARBA00023027"/>
    </source>
</evidence>
<dbReference type="NCBIfam" id="NF003995">
    <property type="entry name" value="PRK05472.2-4"/>
    <property type="match status" value="1"/>
</dbReference>
<evidence type="ECO:0000313" key="9">
    <source>
        <dbReference type="EMBL" id="SFQ27204.1"/>
    </source>
</evidence>
<evidence type="ECO:0000256" key="5">
    <source>
        <dbReference type="ARBA" id="ARBA00023125"/>
    </source>
</evidence>
<comment type="subcellular location">
    <subcellularLocation>
        <location evidence="7">Cytoplasm</location>
    </subcellularLocation>
</comment>
<proteinExistence type="inferred from homology"/>
<keyword evidence="2 7" id="KW-0678">Repressor</keyword>
<dbReference type="PANTHER" id="PTHR35786:SF1">
    <property type="entry name" value="REDOX-SENSING TRANSCRIPTIONAL REPRESSOR REX 1"/>
    <property type="match status" value="1"/>
</dbReference>
<dbReference type="GO" id="GO:0005737">
    <property type="term" value="C:cytoplasm"/>
    <property type="evidence" value="ECO:0007669"/>
    <property type="project" value="UniProtKB-SubCell"/>
</dbReference>
<feature type="DNA-binding region" description="H-T-H motif" evidence="7">
    <location>
        <begin position="18"/>
        <end position="57"/>
    </location>
</feature>